<sequence>MMQEDFQLTCIFRLPGNCCNGPPTFGIIFGDPPINMPGILPPALGPGPGSVSASTMLKEMIDHGSEMRGWWNVQIHYCKKLETAFISGHPTRHEPREIVLPLESCQTVSLETIQTYLENIKLDDCSTNRIMKVTGSNKVTRVIVVSQSVPLHSGCGFVLTFA</sequence>
<comment type="caution">
    <text evidence="4">The sequence shown here is derived from an EMBL/GenBank/DDBJ whole genome shotgun (WGS) entry which is preliminary data.</text>
</comment>
<dbReference type="InterPro" id="IPR036167">
    <property type="entry name" value="tRNA_intron_Endo_cat-like_sf"/>
</dbReference>
<keyword evidence="2" id="KW-0819">tRNA processing</keyword>
<dbReference type="InterPro" id="IPR018593">
    <property type="entry name" value="tRNA-endonuc_su_Sen15"/>
</dbReference>
<proteinExistence type="inferred from homology"/>
<dbReference type="Pfam" id="PF09631">
    <property type="entry name" value="Sen15"/>
    <property type="match status" value="1"/>
</dbReference>
<reference evidence="4 5" key="1">
    <citation type="submission" date="2022-12" db="EMBL/GenBank/DDBJ databases">
        <title>Chromosome-level genome of Tegillarca granosa.</title>
        <authorList>
            <person name="Kim J."/>
        </authorList>
    </citation>
    <scope>NUCLEOTIDE SEQUENCE [LARGE SCALE GENOMIC DNA]</scope>
    <source>
        <strain evidence="4">Teg-2019</strain>
        <tissue evidence="4">Adductor muscle</tissue>
    </source>
</reference>
<dbReference type="Gene3D" id="3.40.1350.10">
    <property type="match status" value="1"/>
</dbReference>
<gene>
    <name evidence="4" type="ORF">KUTeg_011437</name>
</gene>
<keyword evidence="5" id="KW-1185">Reference proteome</keyword>
<protein>
    <recommendedName>
        <fullName evidence="3">tRNA-splicing endonuclease subunit Sen15 domain-containing protein</fullName>
    </recommendedName>
</protein>
<name>A0ABQ9F517_TEGGR</name>
<accession>A0ABQ9F517</accession>
<evidence type="ECO:0000256" key="1">
    <source>
        <dbReference type="ARBA" id="ARBA00006091"/>
    </source>
</evidence>
<dbReference type="Proteomes" id="UP001217089">
    <property type="component" value="Unassembled WGS sequence"/>
</dbReference>
<dbReference type="EMBL" id="JARBDR010000613">
    <property type="protein sequence ID" value="KAJ8310992.1"/>
    <property type="molecule type" value="Genomic_DNA"/>
</dbReference>
<evidence type="ECO:0000313" key="4">
    <source>
        <dbReference type="EMBL" id="KAJ8310992.1"/>
    </source>
</evidence>
<organism evidence="4 5">
    <name type="scientific">Tegillarca granosa</name>
    <name type="common">Malaysian cockle</name>
    <name type="synonym">Anadara granosa</name>
    <dbReference type="NCBI Taxonomy" id="220873"/>
    <lineage>
        <taxon>Eukaryota</taxon>
        <taxon>Metazoa</taxon>
        <taxon>Spiralia</taxon>
        <taxon>Lophotrochozoa</taxon>
        <taxon>Mollusca</taxon>
        <taxon>Bivalvia</taxon>
        <taxon>Autobranchia</taxon>
        <taxon>Pteriomorphia</taxon>
        <taxon>Arcoida</taxon>
        <taxon>Arcoidea</taxon>
        <taxon>Arcidae</taxon>
        <taxon>Tegillarca</taxon>
    </lineage>
</organism>
<comment type="similarity">
    <text evidence="1">Belongs to the SEN15 family.</text>
</comment>
<dbReference type="InterPro" id="IPR011856">
    <property type="entry name" value="tRNA_endonuc-like_dom_sf"/>
</dbReference>
<dbReference type="SUPFAM" id="SSF53032">
    <property type="entry name" value="tRNA-intron endonuclease catalytic domain-like"/>
    <property type="match status" value="1"/>
</dbReference>
<evidence type="ECO:0000259" key="3">
    <source>
        <dbReference type="Pfam" id="PF09631"/>
    </source>
</evidence>
<evidence type="ECO:0000256" key="2">
    <source>
        <dbReference type="ARBA" id="ARBA00022694"/>
    </source>
</evidence>
<feature type="domain" description="tRNA-splicing endonuclease subunit Sen15" evidence="3">
    <location>
        <begin position="66"/>
        <end position="130"/>
    </location>
</feature>
<evidence type="ECO:0000313" key="5">
    <source>
        <dbReference type="Proteomes" id="UP001217089"/>
    </source>
</evidence>